<dbReference type="Proteomes" id="UP000235371">
    <property type="component" value="Unassembled WGS sequence"/>
</dbReference>
<dbReference type="PANTHER" id="PTHR38599:SF1">
    <property type="entry name" value="CUPIN DOMAIN PROTEIN (AFU_ORTHOLOGUE AFUA_3G13620)"/>
    <property type="match status" value="1"/>
</dbReference>
<organism evidence="2 3">
    <name type="scientific">Hyaloscypha bicolor E</name>
    <dbReference type="NCBI Taxonomy" id="1095630"/>
    <lineage>
        <taxon>Eukaryota</taxon>
        <taxon>Fungi</taxon>
        <taxon>Dikarya</taxon>
        <taxon>Ascomycota</taxon>
        <taxon>Pezizomycotina</taxon>
        <taxon>Leotiomycetes</taxon>
        <taxon>Helotiales</taxon>
        <taxon>Hyaloscyphaceae</taxon>
        <taxon>Hyaloscypha</taxon>
        <taxon>Hyaloscypha bicolor</taxon>
    </lineage>
</organism>
<dbReference type="PANTHER" id="PTHR38599">
    <property type="entry name" value="CUPIN DOMAIN PROTEIN (AFU_ORTHOLOGUE AFUA_3G13620)"/>
    <property type="match status" value="1"/>
</dbReference>
<dbReference type="InterPro" id="IPR011051">
    <property type="entry name" value="RmlC_Cupin_sf"/>
</dbReference>
<accession>A0A2J6T6X7</accession>
<protein>
    <submittedName>
        <fullName evidence="2">Cupin domain-containing protein</fullName>
    </submittedName>
</protein>
<gene>
    <name evidence="2" type="ORF">K444DRAFT_664018</name>
</gene>
<reference evidence="2 3" key="1">
    <citation type="submission" date="2016-04" db="EMBL/GenBank/DDBJ databases">
        <title>A degradative enzymes factory behind the ericoid mycorrhizal symbiosis.</title>
        <authorList>
            <consortium name="DOE Joint Genome Institute"/>
            <person name="Martino E."/>
            <person name="Morin E."/>
            <person name="Grelet G."/>
            <person name="Kuo A."/>
            <person name="Kohler A."/>
            <person name="Daghino S."/>
            <person name="Barry K."/>
            <person name="Choi C."/>
            <person name="Cichocki N."/>
            <person name="Clum A."/>
            <person name="Copeland A."/>
            <person name="Hainaut M."/>
            <person name="Haridas S."/>
            <person name="Labutti K."/>
            <person name="Lindquist E."/>
            <person name="Lipzen A."/>
            <person name="Khouja H.-R."/>
            <person name="Murat C."/>
            <person name="Ohm R."/>
            <person name="Olson A."/>
            <person name="Spatafora J."/>
            <person name="Veneault-Fourrey C."/>
            <person name="Henrissat B."/>
            <person name="Grigoriev I."/>
            <person name="Martin F."/>
            <person name="Perotto S."/>
        </authorList>
    </citation>
    <scope>NUCLEOTIDE SEQUENCE [LARGE SCALE GENOMIC DNA]</scope>
    <source>
        <strain evidence="2 3">E</strain>
    </source>
</reference>
<evidence type="ECO:0000313" key="2">
    <source>
        <dbReference type="EMBL" id="PMD58766.1"/>
    </source>
</evidence>
<dbReference type="RefSeq" id="XP_024735670.1">
    <property type="nucleotide sequence ID" value="XM_024886914.1"/>
</dbReference>
<dbReference type="OrthoDB" id="5793281at2759"/>
<keyword evidence="3" id="KW-1185">Reference proteome</keyword>
<dbReference type="Pfam" id="PF07883">
    <property type="entry name" value="Cupin_2"/>
    <property type="match status" value="1"/>
</dbReference>
<name>A0A2J6T6X7_9HELO</name>
<feature type="domain" description="Cupin type-2" evidence="1">
    <location>
        <begin position="45"/>
        <end position="114"/>
    </location>
</feature>
<dbReference type="SUPFAM" id="SSF51182">
    <property type="entry name" value="RmlC-like cupins"/>
    <property type="match status" value="1"/>
</dbReference>
<dbReference type="InterPro" id="IPR013096">
    <property type="entry name" value="Cupin_2"/>
</dbReference>
<dbReference type="InParanoid" id="A0A2J6T6X7"/>
<dbReference type="CDD" id="cd02234">
    <property type="entry name" value="cupin_BLR7677-like"/>
    <property type="match status" value="1"/>
</dbReference>
<dbReference type="STRING" id="1095630.A0A2J6T6X7"/>
<dbReference type="GeneID" id="36594991"/>
<proteinExistence type="predicted"/>
<evidence type="ECO:0000259" key="1">
    <source>
        <dbReference type="Pfam" id="PF07883"/>
    </source>
</evidence>
<dbReference type="AlphaFoldDB" id="A0A2J6T6X7"/>
<dbReference type="EMBL" id="KZ613817">
    <property type="protein sequence ID" value="PMD58766.1"/>
    <property type="molecule type" value="Genomic_DNA"/>
</dbReference>
<dbReference type="InterPro" id="IPR014710">
    <property type="entry name" value="RmlC-like_jellyroll"/>
</dbReference>
<evidence type="ECO:0000313" key="3">
    <source>
        <dbReference type="Proteomes" id="UP000235371"/>
    </source>
</evidence>
<dbReference type="Gene3D" id="2.60.120.10">
    <property type="entry name" value="Jelly Rolls"/>
    <property type="match status" value="1"/>
</dbReference>
<sequence length="150" mass="16258">MSHLKPQLPVVEPTYDPSRPFPDVQLLHKNAILNCPGMTMVALQVSFAPNGSTPPHSHAGAFLVAHVISGYLFNKMNDDPMTIHGPGDSFKENPGCRHSINDNASATEPATLVVTMIVETKVVEEVGIAGLVVIDEEYRAMVQERQSGKI</sequence>